<sequence length="175" mass="20152">MDKLILRIKKGDERAFESFVDLNLNKVFNFCYSLLESVEDSEEVCQDVFLKFWAIRKQINLDSSPYALLFRIAKNLALNRIRDNQKHMGSLEINESMVSLNTTMETIILKDMEDIIRKAINTLPPKRRTVFMLSRYEGLSNKEIAAKLNISVNTVESQMSKAIKTIHAYANTVSV</sequence>
<dbReference type="NCBIfam" id="TIGR02985">
    <property type="entry name" value="Sig70_bacteroi1"/>
    <property type="match status" value="1"/>
</dbReference>
<dbReference type="EMBL" id="BNAG01000003">
    <property type="protein sequence ID" value="GHE69615.1"/>
    <property type="molecule type" value="Genomic_DNA"/>
</dbReference>
<accession>A0ABQ3IAR5</accession>
<proteinExistence type="inferred from homology"/>
<dbReference type="InterPro" id="IPR036388">
    <property type="entry name" value="WH-like_DNA-bd_sf"/>
</dbReference>
<keyword evidence="8" id="KW-1185">Reference proteome</keyword>
<dbReference type="Proteomes" id="UP000658258">
    <property type="component" value="Unassembled WGS sequence"/>
</dbReference>
<comment type="caution">
    <text evidence="7">The sequence shown here is derived from an EMBL/GenBank/DDBJ whole genome shotgun (WGS) entry which is preliminary data.</text>
</comment>
<evidence type="ECO:0000259" key="5">
    <source>
        <dbReference type="Pfam" id="PF04542"/>
    </source>
</evidence>
<evidence type="ECO:0000256" key="4">
    <source>
        <dbReference type="ARBA" id="ARBA00023163"/>
    </source>
</evidence>
<organism evidence="7 8">
    <name type="scientific">Roseivirga thermotolerans</name>
    <dbReference type="NCBI Taxonomy" id="1758176"/>
    <lineage>
        <taxon>Bacteria</taxon>
        <taxon>Pseudomonadati</taxon>
        <taxon>Bacteroidota</taxon>
        <taxon>Cytophagia</taxon>
        <taxon>Cytophagales</taxon>
        <taxon>Roseivirgaceae</taxon>
        <taxon>Roseivirga</taxon>
    </lineage>
</organism>
<evidence type="ECO:0000313" key="7">
    <source>
        <dbReference type="EMBL" id="GHE69615.1"/>
    </source>
</evidence>
<feature type="domain" description="RNA polymerase sigma-70 region 2" evidence="5">
    <location>
        <begin position="20"/>
        <end position="86"/>
    </location>
</feature>
<dbReference type="InterPro" id="IPR007627">
    <property type="entry name" value="RNA_pol_sigma70_r2"/>
</dbReference>
<dbReference type="Pfam" id="PF08281">
    <property type="entry name" value="Sigma70_r4_2"/>
    <property type="match status" value="1"/>
</dbReference>
<evidence type="ECO:0000313" key="8">
    <source>
        <dbReference type="Proteomes" id="UP000658258"/>
    </source>
</evidence>
<dbReference type="InterPro" id="IPR039425">
    <property type="entry name" value="RNA_pol_sigma-70-like"/>
</dbReference>
<keyword evidence="2" id="KW-0805">Transcription regulation</keyword>
<evidence type="ECO:0000256" key="2">
    <source>
        <dbReference type="ARBA" id="ARBA00023015"/>
    </source>
</evidence>
<protein>
    <submittedName>
        <fullName evidence="7">RNA polymerase sigma-70 factor</fullName>
    </submittedName>
</protein>
<dbReference type="PANTHER" id="PTHR43133:SF46">
    <property type="entry name" value="RNA POLYMERASE SIGMA-70 FACTOR ECF SUBFAMILY"/>
    <property type="match status" value="1"/>
</dbReference>
<keyword evidence="4" id="KW-0804">Transcription</keyword>
<dbReference type="CDD" id="cd06171">
    <property type="entry name" value="Sigma70_r4"/>
    <property type="match status" value="1"/>
</dbReference>
<dbReference type="InterPro" id="IPR014327">
    <property type="entry name" value="RNA_pol_sigma70_bacteroid"/>
</dbReference>
<evidence type="ECO:0000259" key="6">
    <source>
        <dbReference type="Pfam" id="PF08281"/>
    </source>
</evidence>
<dbReference type="Pfam" id="PF04542">
    <property type="entry name" value="Sigma70_r2"/>
    <property type="match status" value="1"/>
</dbReference>
<keyword evidence="3" id="KW-0731">Sigma factor</keyword>
<dbReference type="Gene3D" id="1.10.10.10">
    <property type="entry name" value="Winged helix-like DNA-binding domain superfamily/Winged helix DNA-binding domain"/>
    <property type="match status" value="1"/>
</dbReference>
<evidence type="ECO:0000256" key="1">
    <source>
        <dbReference type="ARBA" id="ARBA00010641"/>
    </source>
</evidence>
<dbReference type="PANTHER" id="PTHR43133">
    <property type="entry name" value="RNA POLYMERASE ECF-TYPE SIGMA FACTO"/>
    <property type="match status" value="1"/>
</dbReference>
<feature type="domain" description="RNA polymerase sigma factor 70 region 4 type 2" evidence="6">
    <location>
        <begin position="115"/>
        <end position="165"/>
    </location>
</feature>
<dbReference type="SUPFAM" id="SSF88946">
    <property type="entry name" value="Sigma2 domain of RNA polymerase sigma factors"/>
    <property type="match status" value="1"/>
</dbReference>
<dbReference type="RefSeq" id="WP_189630789.1">
    <property type="nucleotide sequence ID" value="NZ_BNAG01000003.1"/>
</dbReference>
<dbReference type="NCBIfam" id="TIGR02937">
    <property type="entry name" value="sigma70-ECF"/>
    <property type="match status" value="1"/>
</dbReference>
<dbReference type="InterPro" id="IPR013249">
    <property type="entry name" value="RNA_pol_sigma70_r4_t2"/>
</dbReference>
<dbReference type="InterPro" id="IPR013325">
    <property type="entry name" value="RNA_pol_sigma_r2"/>
</dbReference>
<dbReference type="SUPFAM" id="SSF88659">
    <property type="entry name" value="Sigma3 and sigma4 domains of RNA polymerase sigma factors"/>
    <property type="match status" value="1"/>
</dbReference>
<reference evidence="8" key="1">
    <citation type="journal article" date="2019" name="Int. J. Syst. Evol. Microbiol.">
        <title>The Global Catalogue of Microorganisms (GCM) 10K type strain sequencing project: providing services to taxonomists for standard genome sequencing and annotation.</title>
        <authorList>
            <consortium name="The Broad Institute Genomics Platform"/>
            <consortium name="The Broad Institute Genome Sequencing Center for Infectious Disease"/>
            <person name="Wu L."/>
            <person name="Ma J."/>
        </authorList>
    </citation>
    <scope>NUCLEOTIDE SEQUENCE [LARGE SCALE GENOMIC DNA]</scope>
    <source>
        <strain evidence="8">CGMCC 1.15111</strain>
    </source>
</reference>
<dbReference type="InterPro" id="IPR013324">
    <property type="entry name" value="RNA_pol_sigma_r3/r4-like"/>
</dbReference>
<gene>
    <name evidence="7" type="ORF">GCM10011340_27090</name>
</gene>
<comment type="similarity">
    <text evidence="1">Belongs to the sigma-70 factor family. ECF subfamily.</text>
</comment>
<evidence type="ECO:0000256" key="3">
    <source>
        <dbReference type="ARBA" id="ARBA00023082"/>
    </source>
</evidence>
<name>A0ABQ3IAR5_9BACT</name>
<dbReference type="Gene3D" id="1.10.1740.10">
    <property type="match status" value="1"/>
</dbReference>
<dbReference type="InterPro" id="IPR014284">
    <property type="entry name" value="RNA_pol_sigma-70_dom"/>
</dbReference>